<accession>A0A383BIA9</accession>
<dbReference type="InterPro" id="IPR003010">
    <property type="entry name" value="C-N_Hydrolase"/>
</dbReference>
<dbReference type="PANTHER" id="PTHR46044:SF1">
    <property type="entry name" value="CN HYDROLASE DOMAIN-CONTAINING PROTEIN"/>
    <property type="match status" value="1"/>
</dbReference>
<evidence type="ECO:0000256" key="1">
    <source>
        <dbReference type="ARBA" id="ARBA00008129"/>
    </source>
</evidence>
<dbReference type="Pfam" id="PF00795">
    <property type="entry name" value="CN_hydrolase"/>
    <property type="match status" value="1"/>
</dbReference>
<dbReference type="EMBL" id="UINC01200593">
    <property type="protein sequence ID" value="SVE19550.1"/>
    <property type="molecule type" value="Genomic_DNA"/>
</dbReference>
<gene>
    <name evidence="3" type="ORF">METZ01_LOCUS472404</name>
</gene>
<dbReference type="GO" id="GO:0003824">
    <property type="term" value="F:catalytic activity"/>
    <property type="evidence" value="ECO:0007669"/>
    <property type="project" value="InterPro"/>
</dbReference>
<feature type="domain" description="CN hydrolase" evidence="2">
    <location>
        <begin position="10"/>
        <end position="92"/>
    </location>
</feature>
<dbReference type="InterPro" id="IPR044149">
    <property type="entry name" value="Nitrilases_CHs"/>
</dbReference>
<dbReference type="InterPro" id="IPR036526">
    <property type="entry name" value="C-N_Hydrolase_sf"/>
</dbReference>
<comment type="similarity">
    <text evidence="1">Belongs to the carbon-nitrogen hydrolase superfamily. Nitrilase family.</text>
</comment>
<dbReference type="PANTHER" id="PTHR46044">
    <property type="entry name" value="NITRILASE"/>
    <property type="match status" value="1"/>
</dbReference>
<feature type="non-terminal residue" evidence="3">
    <location>
        <position position="92"/>
    </location>
</feature>
<dbReference type="PROSITE" id="PS50263">
    <property type="entry name" value="CN_HYDROLASE"/>
    <property type="match status" value="1"/>
</dbReference>
<reference evidence="3" key="1">
    <citation type="submission" date="2018-05" db="EMBL/GenBank/DDBJ databases">
        <authorList>
            <person name="Lanie J.A."/>
            <person name="Ng W.-L."/>
            <person name="Kazmierczak K.M."/>
            <person name="Andrzejewski T.M."/>
            <person name="Davidsen T.M."/>
            <person name="Wayne K.J."/>
            <person name="Tettelin H."/>
            <person name="Glass J.I."/>
            <person name="Rusch D."/>
            <person name="Podicherti R."/>
            <person name="Tsui H.-C.T."/>
            <person name="Winkler M.E."/>
        </authorList>
    </citation>
    <scope>NUCLEOTIDE SEQUENCE</scope>
</reference>
<dbReference type="Gene3D" id="3.60.110.10">
    <property type="entry name" value="Carbon-nitrogen hydrolase"/>
    <property type="match status" value="1"/>
</dbReference>
<dbReference type="SUPFAM" id="SSF56317">
    <property type="entry name" value="Carbon-nitrogen hydrolase"/>
    <property type="match status" value="1"/>
</dbReference>
<organism evidence="3">
    <name type="scientific">marine metagenome</name>
    <dbReference type="NCBI Taxonomy" id="408172"/>
    <lineage>
        <taxon>unclassified sequences</taxon>
        <taxon>metagenomes</taxon>
        <taxon>ecological metagenomes</taxon>
    </lineage>
</organism>
<sequence>MSRDYNFPRYKAAAVQAGPVFRNAPDYFDLQATLEKAVGLIEEAGKEGARLIVFPECWLPCFPYWSLDLTGDRAVFADMWAKLLWNSVEVPG</sequence>
<name>A0A383BIA9_9ZZZZ</name>
<evidence type="ECO:0000259" key="2">
    <source>
        <dbReference type="PROSITE" id="PS50263"/>
    </source>
</evidence>
<protein>
    <recommendedName>
        <fullName evidence="2">CN hydrolase domain-containing protein</fullName>
    </recommendedName>
</protein>
<evidence type="ECO:0000313" key="3">
    <source>
        <dbReference type="EMBL" id="SVE19550.1"/>
    </source>
</evidence>
<dbReference type="AlphaFoldDB" id="A0A383BIA9"/>
<proteinExistence type="inferred from homology"/>